<dbReference type="RefSeq" id="WP_012061911.1">
    <property type="nucleotide sequence ID" value="NZ_CABFNB010000134.1"/>
</dbReference>
<dbReference type="InterPro" id="IPR019290">
    <property type="entry name" value="GlycosylTrfase-like_prok"/>
</dbReference>
<reference evidence="3" key="1">
    <citation type="submission" date="2019-06" db="EMBL/GenBank/DDBJ databases">
        <authorList>
            <person name="Le Quere A."/>
            <person name="Colella S."/>
        </authorList>
    </citation>
    <scope>NUCLEOTIDE SEQUENCE</scope>
    <source>
        <strain evidence="3">EmedicaeMD41</strain>
    </source>
</reference>
<evidence type="ECO:0000313" key="3">
    <source>
        <dbReference type="EMBL" id="VTZ64653.1"/>
    </source>
</evidence>
<dbReference type="InterPro" id="IPR029044">
    <property type="entry name" value="Nucleotide-diphossugar_trans"/>
</dbReference>
<dbReference type="Pfam" id="PF10111">
    <property type="entry name" value="Glyco_tranf_2_2"/>
    <property type="match status" value="1"/>
</dbReference>
<dbReference type="InterPro" id="IPR011990">
    <property type="entry name" value="TPR-like_helical_dom_sf"/>
</dbReference>
<dbReference type="SUPFAM" id="SSF53448">
    <property type="entry name" value="Nucleotide-diphospho-sugar transferases"/>
    <property type="match status" value="1"/>
</dbReference>
<proteinExistence type="predicted"/>
<accession>A0A508X9N9</accession>
<evidence type="ECO:0000259" key="2">
    <source>
        <dbReference type="Pfam" id="PF10111"/>
    </source>
</evidence>
<evidence type="ECO:0000256" key="1">
    <source>
        <dbReference type="SAM" id="MobiDB-lite"/>
    </source>
</evidence>
<dbReference type="EMBL" id="CABFNB010000134">
    <property type="protein sequence ID" value="VTZ64653.1"/>
    <property type="molecule type" value="Genomic_DNA"/>
</dbReference>
<gene>
    <name evidence="3" type="ORF">EMEDMD4_650008</name>
</gene>
<protein>
    <submittedName>
        <fullName evidence="3">Tetratricopeptide TPR_2 repeat protein</fullName>
    </submittedName>
</protein>
<dbReference type="Gene3D" id="1.25.40.10">
    <property type="entry name" value="Tetratricopeptide repeat domain"/>
    <property type="match status" value="1"/>
</dbReference>
<sequence>MRYEQPALVRNSAAESPVLTVLITIRVAAHYDMIERLRFRSLDTRMPDSVTFLVIDEGSSFEDAERLKAACAEIGFDYVRHNTEKDLFCLAGARNIGASLSRSQFIMFEDVDLFPYPGFYQDIIDEIHVQGLDTHSNRFLTVPCLYLSEQATEAALAGTLSKNEILHDHLTGGPLVDFALPASSALVINRMFYLSIGGSNDQFKGWGLEDLELAYRLTRGTNKFMSPKDHRWLIEGGYAHNPTYRGWRAQFRLHGELLARKSIYIFHAHHPRDTAWRNPELHRANKAIFQSSNESFDAKGHTLPSLPDAKRGRSLIFGRGTFAYNPALLPLWGDLEVKGYQDFQERDIIEHVRANGINRVIFTNPYANDMRLSVYNRVRSAGIPFYVVERGALTDSMFIDDTGFCCESTRYRREHWPAELDAGRLRRVQDYISAETSSGSALEKQGERIGARAALQKLGIPPQKKVLFVPFQSRSDTTVNHFAGPIGSFDNFVDLVRDVTKRLPPDWVVVFKKHPLSSVQETVPGAIDVGNMHIKDLMELTDYVLLMNSGVGVLSILFDRPCIYTAQAFYADDALNRGASKAGDVLRLLKEGFTVDQDSRLRFLSYLLEDFYSFGKFTVTEKSYTDNATLSITERIDYYRVNLLGARVLDTDDRERILNPNAPIYDLFREWIRSNKHTERQASPSGAPQSADEASRKGRSAFHAKRYQEAALMFDAACSIQPNRATHYRAAAEALFAMGNRNIALSRLEKARLLAPDNKSIKRRIREMKRPPFLQFLSKPFPIAKD</sequence>
<dbReference type="Gene3D" id="3.90.550.10">
    <property type="entry name" value="Spore Coat Polysaccharide Biosynthesis Protein SpsA, Chain A"/>
    <property type="match status" value="1"/>
</dbReference>
<feature type="domain" description="Glycosyltransferase 2-like prokaryotic type" evidence="2">
    <location>
        <begin position="24"/>
        <end position="272"/>
    </location>
</feature>
<feature type="region of interest" description="Disordered" evidence="1">
    <location>
        <begin position="678"/>
        <end position="699"/>
    </location>
</feature>
<dbReference type="OMA" id="REDNIHC"/>
<organism evidence="3">
    <name type="scientific">Sinorhizobium medicae</name>
    <dbReference type="NCBI Taxonomy" id="110321"/>
    <lineage>
        <taxon>Bacteria</taxon>
        <taxon>Pseudomonadati</taxon>
        <taxon>Pseudomonadota</taxon>
        <taxon>Alphaproteobacteria</taxon>
        <taxon>Hyphomicrobiales</taxon>
        <taxon>Rhizobiaceae</taxon>
        <taxon>Sinorhizobium/Ensifer group</taxon>
        <taxon>Sinorhizobium</taxon>
    </lineage>
</organism>
<name>A0A508X9N9_9HYPH</name>
<dbReference type="AlphaFoldDB" id="A0A508X9N9"/>
<dbReference type="Proteomes" id="UP000507954">
    <property type="component" value="Unassembled WGS sequence"/>
</dbReference>
<dbReference type="SUPFAM" id="SSF48452">
    <property type="entry name" value="TPR-like"/>
    <property type="match status" value="1"/>
</dbReference>